<feature type="domain" description="Thil AANH" evidence="3">
    <location>
        <begin position="44"/>
        <end position="63"/>
    </location>
</feature>
<reference evidence="4 5" key="1">
    <citation type="submission" date="2018-06" db="EMBL/GenBank/DDBJ databases">
        <authorList>
            <consortium name="Pathogen Informatics"/>
            <person name="Doyle S."/>
        </authorList>
    </citation>
    <scope>NUCLEOTIDE SEQUENCE [LARGE SCALE GENOMIC DNA]</scope>
    <source>
        <strain evidence="4 5">NCTC10429</strain>
    </source>
</reference>
<dbReference type="Pfam" id="PF02568">
    <property type="entry name" value="ThiI"/>
    <property type="match status" value="1"/>
</dbReference>
<keyword evidence="1" id="KW-0547">Nucleotide-binding</keyword>
<dbReference type="InterPro" id="IPR050102">
    <property type="entry name" value="tRNA_sulfurtransferase_ThiI"/>
</dbReference>
<sequence length="69" mass="7700">MTVHLEVEDDRLLLIKGRYEGIGGFPIGTQEDCCRSFPVVSTPGVSSYMLMRRGCRVHYCFFNLGGRGA</sequence>
<dbReference type="GO" id="GO:0140741">
    <property type="term" value="F:tRNA-uracil-4 sulfurtransferase activity"/>
    <property type="evidence" value="ECO:0007669"/>
    <property type="project" value="UniProtKB-EC"/>
</dbReference>
<accession>A0A377E7R2</accession>
<dbReference type="GO" id="GO:0004810">
    <property type="term" value="F:CCA tRNA nucleotidyltransferase activity"/>
    <property type="evidence" value="ECO:0007669"/>
    <property type="project" value="InterPro"/>
</dbReference>
<evidence type="ECO:0000313" key="5">
    <source>
        <dbReference type="Proteomes" id="UP000254088"/>
    </source>
</evidence>
<dbReference type="EC" id="2.8.1.4" evidence="4"/>
<evidence type="ECO:0000256" key="1">
    <source>
        <dbReference type="ARBA" id="ARBA00022741"/>
    </source>
</evidence>
<dbReference type="InterPro" id="IPR020536">
    <property type="entry name" value="ThiI_AANH"/>
</dbReference>
<evidence type="ECO:0000259" key="3">
    <source>
        <dbReference type="Pfam" id="PF02568"/>
    </source>
</evidence>
<protein>
    <submittedName>
        <fullName evidence="4">Thiamine biosynthesis protein ThiI</fullName>
        <ecNumber evidence="4">2.8.1.4</ecNumber>
    </submittedName>
</protein>
<dbReference type="GO" id="GO:0005829">
    <property type="term" value="C:cytosol"/>
    <property type="evidence" value="ECO:0007669"/>
    <property type="project" value="TreeGrafter"/>
</dbReference>
<organism evidence="4 5">
    <name type="scientific">Escherichia coli</name>
    <dbReference type="NCBI Taxonomy" id="562"/>
    <lineage>
        <taxon>Bacteria</taxon>
        <taxon>Pseudomonadati</taxon>
        <taxon>Pseudomonadota</taxon>
        <taxon>Gammaproteobacteria</taxon>
        <taxon>Enterobacterales</taxon>
        <taxon>Enterobacteriaceae</taxon>
        <taxon>Escherichia</taxon>
    </lineage>
</organism>
<evidence type="ECO:0000313" key="4">
    <source>
        <dbReference type="EMBL" id="STM59581.1"/>
    </source>
</evidence>
<dbReference type="GO" id="GO:0002937">
    <property type="term" value="P:tRNA 4-thiouridine biosynthesis"/>
    <property type="evidence" value="ECO:0007669"/>
    <property type="project" value="TreeGrafter"/>
</dbReference>
<keyword evidence="4" id="KW-0808">Transferase</keyword>
<name>A0A377E7R2_ECOLX</name>
<gene>
    <name evidence="4" type="primary">thiI_3</name>
    <name evidence="4" type="ORF">NCTC10429_06236</name>
</gene>
<dbReference type="PANTHER" id="PTHR43209:SF1">
    <property type="entry name" value="TRNA SULFURTRANSFERASE"/>
    <property type="match status" value="1"/>
</dbReference>
<proteinExistence type="predicted"/>
<keyword evidence="2" id="KW-0067">ATP-binding</keyword>
<dbReference type="AlphaFoldDB" id="A0A377E7R2"/>
<evidence type="ECO:0000256" key="2">
    <source>
        <dbReference type="ARBA" id="ARBA00022840"/>
    </source>
</evidence>
<dbReference type="GO" id="GO:0052837">
    <property type="term" value="P:thiazole biosynthetic process"/>
    <property type="evidence" value="ECO:0007669"/>
    <property type="project" value="TreeGrafter"/>
</dbReference>
<dbReference type="Proteomes" id="UP000254088">
    <property type="component" value="Unassembled WGS sequence"/>
</dbReference>
<dbReference type="GO" id="GO:0005524">
    <property type="term" value="F:ATP binding"/>
    <property type="evidence" value="ECO:0007669"/>
    <property type="project" value="UniProtKB-KW"/>
</dbReference>
<dbReference type="EMBL" id="UGEX01000003">
    <property type="protein sequence ID" value="STM59581.1"/>
    <property type="molecule type" value="Genomic_DNA"/>
</dbReference>
<dbReference type="PANTHER" id="PTHR43209">
    <property type="entry name" value="TRNA SULFURTRANSFERASE"/>
    <property type="match status" value="1"/>
</dbReference>